<dbReference type="EMBL" id="LJUO01000232">
    <property type="protein sequence ID" value="KPK67246.1"/>
    <property type="molecule type" value="Genomic_DNA"/>
</dbReference>
<feature type="transmembrane region" description="Helical" evidence="1">
    <location>
        <begin position="428"/>
        <end position="448"/>
    </location>
</feature>
<protein>
    <recommendedName>
        <fullName evidence="4">Acriflavin resistance protein</fullName>
    </recommendedName>
</protein>
<dbReference type="Gene3D" id="3.30.70.1440">
    <property type="entry name" value="Multidrug efflux transporter AcrB pore domain"/>
    <property type="match status" value="1"/>
</dbReference>
<accession>A0A0S8G339</accession>
<gene>
    <name evidence="2" type="ORF">AMJ87_13645</name>
</gene>
<feature type="transmembrane region" description="Helical" evidence="1">
    <location>
        <begin position="460"/>
        <end position="482"/>
    </location>
</feature>
<dbReference type="PATRIC" id="fig|1703780.3.peg.2617"/>
<dbReference type="SUPFAM" id="SSF82693">
    <property type="entry name" value="Multidrug efflux transporter AcrB pore domain, PN1, PN2, PC1 and PC2 subdomains"/>
    <property type="match status" value="3"/>
</dbReference>
<dbReference type="Gene3D" id="3.30.2090.10">
    <property type="entry name" value="Multidrug efflux transporter AcrB TolC docking domain, DN and DC subdomains"/>
    <property type="match status" value="2"/>
</dbReference>
<feature type="transmembrane region" description="Helical" evidence="1">
    <location>
        <begin position="332"/>
        <end position="350"/>
    </location>
</feature>
<keyword evidence="1" id="KW-1133">Transmembrane helix</keyword>
<feature type="transmembrane region" description="Helical" evidence="1">
    <location>
        <begin position="961"/>
        <end position="981"/>
    </location>
</feature>
<feature type="transmembrane region" description="Helical" evidence="1">
    <location>
        <begin position="915"/>
        <end position="934"/>
    </location>
</feature>
<reference evidence="2 3" key="1">
    <citation type="journal article" date="2015" name="Microbiome">
        <title>Genomic resolution of linkages in carbon, nitrogen, and sulfur cycling among widespread estuary sediment bacteria.</title>
        <authorList>
            <person name="Baker B.J."/>
            <person name="Lazar C.S."/>
            <person name="Teske A.P."/>
            <person name="Dick G.J."/>
        </authorList>
    </citation>
    <scope>NUCLEOTIDE SEQUENCE [LARGE SCALE GENOMIC DNA]</scope>
    <source>
        <strain evidence="2">SM23_60</strain>
    </source>
</reference>
<keyword evidence="1" id="KW-0472">Membrane</keyword>
<dbReference type="SUPFAM" id="SSF82714">
    <property type="entry name" value="Multidrug efflux transporter AcrB TolC docking domain, DN and DC subdomains"/>
    <property type="match status" value="2"/>
</dbReference>
<evidence type="ECO:0000313" key="2">
    <source>
        <dbReference type="EMBL" id="KPK67246.1"/>
    </source>
</evidence>
<feature type="transmembrane region" description="Helical" evidence="1">
    <location>
        <begin position="12"/>
        <end position="37"/>
    </location>
</feature>
<feature type="transmembrane region" description="Helical" evidence="1">
    <location>
        <begin position="859"/>
        <end position="878"/>
    </location>
</feature>
<dbReference type="Gene3D" id="3.30.70.1320">
    <property type="entry name" value="Multidrug efflux transporter AcrB pore domain like"/>
    <property type="match status" value="1"/>
</dbReference>
<dbReference type="PANTHER" id="PTHR32063">
    <property type="match status" value="1"/>
</dbReference>
<dbReference type="GO" id="GO:0042910">
    <property type="term" value="F:xenobiotic transmembrane transporter activity"/>
    <property type="evidence" value="ECO:0007669"/>
    <property type="project" value="TreeGrafter"/>
</dbReference>
<dbReference type="SUPFAM" id="SSF82866">
    <property type="entry name" value="Multidrug efflux transporter AcrB transmembrane domain"/>
    <property type="match status" value="2"/>
</dbReference>
<dbReference type="Proteomes" id="UP000051096">
    <property type="component" value="Unassembled WGS sequence"/>
</dbReference>
<dbReference type="PRINTS" id="PR00702">
    <property type="entry name" value="ACRIFLAVINRP"/>
</dbReference>
<dbReference type="InterPro" id="IPR001036">
    <property type="entry name" value="Acrflvin-R"/>
</dbReference>
<dbReference type="Gene3D" id="1.20.1640.10">
    <property type="entry name" value="Multidrug efflux transporter AcrB transmembrane domain"/>
    <property type="match status" value="2"/>
</dbReference>
<comment type="caution">
    <text evidence="2">The sequence shown here is derived from an EMBL/GenBank/DDBJ whole genome shotgun (WGS) entry which is preliminary data.</text>
</comment>
<evidence type="ECO:0008006" key="4">
    <source>
        <dbReference type="Google" id="ProtNLM"/>
    </source>
</evidence>
<evidence type="ECO:0000256" key="1">
    <source>
        <dbReference type="SAM" id="Phobius"/>
    </source>
</evidence>
<dbReference type="InterPro" id="IPR027463">
    <property type="entry name" value="AcrB_DN_DC_subdom"/>
</dbReference>
<evidence type="ECO:0000313" key="3">
    <source>
        <dbReference type="Proteomes" id="UP000051096"/>
    </source>
</evidence>
<sequence>MKITEVSIKRPLAISMVFLAVIIFGFISVANLPVALFPDVTFPMMIVLTSYSGAGPEEIETQITEPLEKSLSTVNNLDEITSRTSENISLLFMTFAWGTDLDAASNDVRDILGYITPYLPDDADYPLIFKFDINQQPVVMYTIGGDIDPLEMDKIADDIAERVQRVGGVAASYAMSGTFRQVQIVLDPLKLKGTGITSSQVMDVLQAQNVNYPLGSIETADKVYIVRTVGEYDDLDEIRKTVVGSKDGVPVLLSQIADVRFTASEQTSISRTNGVPSIWGWVQKRTDANAANVGTSVEEELRRIEQELPPGVRIDIIFNQADFIVRSVTSTAQTLVFGAILAIIVLFLFLGSFRSTVYMAVAIPIAVFFALFFMYLFDMSLNIISLGGLTVAIGMVLDSAIVVFEAIFRHKEAGEAPDKAASTGATEVGPAITASTLTTVAVFLPLLLVSGLASIFFKQLALTVTFALISSLVVALTIIPMLTVRFGAVKKREERKGFSRTVGVFYEKIENQYTRLVEWALRHRLIVVLGTIAVFVISLFLIPFIGTELSPEVDQGEIIINAEMPVGTNLWVTDSMVKQLEQIIMDEVPEIEIISTSIGAGEGGVSSLFSSTAGPHAAQLWLELVYREERARSVKQIQRDLRPKIMNVIPGLKVTFGGSEFEMFGGGSPIEVKVIGYDRDRAQQLTDELMAQFENIDGLVDLQSSLSEGKPEYRLIIDRQKAANFGLTPYQIGQVLRSRIEGTVASQYRLEGDEYDMLVMLDRQYRDDLKEIAAMTITTPMGDVPLQNFIRDTIAIGPVQIEHEDNKRLITITAGVEGRDMGSVAGDAQRVINATTIPADFTVEMGGGFEQQMETFRDLGFVILLAIVLVYMIMVGQFESFREPFIIMFTIPLAIIGVLWMLFFTGTTINMQSLLGVLLLGGIVVNNAIVYITYANQLRRQAGKSCIDAVVEAGRVRLRPILMTAFTTIFGLIPMALGIGSGNEIRAPMARSVIGGLLVSTFLTLVFIPVLYTLFERKKTKACEPEDAK</sequence>
<dbReference type="GO" id="GO:0005886">
    <property type="term" value="C:plasma membrane"/>
    <property type="evidence" value="ECO:0007669"/>
    <property type="project" value="TreeGrafter"/>
</dbReference>
<dbReference type="Pfam" id="PF00873">
    <property type="entry name" value="ACR_tran"/>
    <property type="match status" value="1"/>
</dbReference>
<feature type="transmembrane region" description="Helical" evidence="1">
    <location>
        <begin position="357"/>
        <end position="377"/>
    </location>
</feature>
<feature type="transmembrane region" description="Helical" evidence="1">
    <location>
        <begin position="525"/>
        <end position="545"/>
    </location>
</feature>
<feature type="transmembrane region" description="Helical" evidence="1">
    <location>
        <begin position="383"/>
        <end position="408"/>
    </location>
</feature>
<dbReference type="AlphaFoldDB" id="A0A0S8G339"/>
<name>A0A0S8G339_UNCW3</name>
<keyword evidence="1" id="KW-0812">Transmembrane</keyword>
<proteinExistence type="predicted"/>
<organism evidence="2 3">
    <name type="scientific">candidate division WOR_3 bacterium SM23_60</name>
    <dbReference type="NCBI Taxonomy" id="1703780"/>
    <lineage>
        <taxon>Bacteria</taxon>
        <taxon>Bacteria division WOR-3</taxon>
    </lineage>
</organism>
<feature type="transmembrane region" description="Helical" evidence="1">
    <location>
        <begin position="885"/>
        <end position="903"/>
    </location>
</feature>
<dbReference type="PANTHER" id="PTHR32063:SF0">
    <property type="entry name" value="SWARMING MOTILITY PROTEIN SWRC"/>
    <property type="match status" value="1"/>
</dbReference>
<dbReference type="Gene3D" id="3.30.70.1430">
    <property type="entry name" value="Multidrug efflux transporter AcrB pore domain"/>
    <property type="match status" value="2"/>
</dbReference>
<feature type="transmembrane region" description="Helical" evidence="1">
    <location>
        <begin position="993"/>
        <end position="1015"/>
    </location>
</feature>